<organism evidence="2 3">
    <name type="scientific">Orbilia ellipsospora</name>
    <dbReference type="NCBI Taxonomy" id="2528407"/>
    <lineage>
        <taxon>Eukaryota</taxon>
        <taxon>Fungi</taxon>
        <taxon>Dikarya</taxon>
        <taxon>Ascomycota</taxon>
        <taxon>Pezizomycotina</taxon>
        <taxon>Orbiliomycetes</taxon>
        <taxon>Orbiliales</taxon>
        <taxon>Orbiliaceae</taxon>
        <taxon>Orbilia</taxon>
    </lineage>
</organism>
<keyword evidence="3" id="KW-1185">Reference proteome</keyword>
<feature type="compositionally biased region" description="Polar residues" evidence="1">
    <location>
        <begin position="1"/>
        <end position="14"/>
    </location>
</feature>
<accession>A0AAV9WUK7</accession>
<dbReference type="EMBL" id="JAVHJO010000016">
    <property type="protein sequence ID" value="KAK6526460.1"/>
    <property type="molecule type" value="Genomic_DNA"/>
</dbReference>
<evidence type="ECO:0000313" key="3">
    <source>
        <dbReference type="Proteomes" id="UP001365542"/>
    </source>
</evidence>
<protein>
    <submittedName>
        <fullName evidence="2">Uncharacterized protein</fullName>
    </submittedName>
</protein>
<reference evidence="2 3" key="1">
    <citation type="submission" date="2019-10" db="EMBL/GenBank/DDBJ databases">
        <authorList>
            <person name="Palmer J.M."/>
        </authorList>
    </citation>
    <scope>NUCLEOTIDE SEQUENCE [LARGE SCALE GENOMIC DNA]</scope>
    <source>
        <strain evidence="2 3">TWF694</strain>
    </source>
</reference>
<feature type="region of interest" description="Disordered" evidence="1">
    <location>
        <begin position="1"/>
        <end position="54"/>
    </location>
</feature>
<proteinExistence type="predicted"/>
<dbReference type="AlphaFoldDB" id="A0AAV9WUK7"/>
<gene>
    <name evidence="2" type="ORF">TWF694_005046</name>
</gene>
<sequence>MNSEVETKNIPTSETEVEKIGEEPINNDTADADTTQNDQATLNNDKKHDTTKADTVQVSISRPWLYEEI</sequence>
<dbReference type="Proteomes" id="UP001365542">
    <property type="component" value="Unassembled WGS sequence"/>
</dbReference>
<evidence type="ECO:0000256" key="1">
    <source>
        <dbReference type="SAM" id="MobiDB-lite"/>
    </source>
</evidence>
<evidence type="ECO:0000313" key="2">
    <source>
        <dbReference type="EMBL" id="KAK6526460.1"/>
    </source>
</evidence>
<name>A0AAV9WUK7_9PEZI</name>
<feature type="compositionally biased region" description="Low complexity" evidence="1">
    <location>
        <begin position="26"/>
        <end position="41"/>
    </location>
</feature>
<comment type="caution">
    <text evidence="2">The sequence shown here is derived from an EMBL/GenBank/DDBJ whole genome shotgun (WGS) entry which is preliminary data.</text>
</comment>